<evidence type="ECO:0000313" key="2">
    <source>
        <dbReference type="Proteomes" id="UP000009168"/>
    </source>
</evidence>
<accession>W7XEZ6</accession>
<name>W7XEZ6_TETTS</name>
<dbReference type="RefSeq" id="XP_012652127.1">
    <property type="nucleotide sequence ID" value="XM_012796673.1"/>
</dbReference>
<protein>
    <submittedName>
        <fullName evidence="1">Uncharacterized protein</fullName>
    </submittedName>
</protein>
<dbReference type="GeneID" id="24441482"/>
<reference evidence="2" key="1">
    <citation type="journal article" date="2006" name="PLoS Biol.">
        <title>Macronuclear genome sequence of the ciliate Tetrahymena thermophila, a model eukaryote.</title>
        <authorList>
            <person name="Eisen J.A."/>
            <person name="Coyne R.S."/>
            <person name="Wu M."/>
            <person name="Wu D."/>
            <person name="Thiagarajan M."/>
            <person name="Wortman J.R."/>
            <person name="Badger J.H."/>
            <person name="Ren Q."/>
            <person name="Amedeo P."/>
            <person name="Jones K.M."/>
            <person name="Tallon L.J."/>
            <person name="Delcher A.L."/>
            <person name="Salzberg S.L."/>
            <person name="Silva J.C."/>
            <person name="Haas B.J."/>
            <person name="Majoros W.H."/>
            <person name="Farzad M."/>
            <person name="Carlton J.M."/>
            <person name="Smith R.K. Jr."/>
            <person name="Garg J."/>
            <person name="Pearlman R.E."/>
            <person name="Karrer K.M."/>
            <person name="Sun L."/>
            <person name="Manning G."/>
            <person name="Elde N.C."/>
            <person name="Turkewitz A.P."/>
            <person name="Asai D.J."/>
            <person name="Wilkes D.E."/>
            <person name="Wang Y."/>
            <person name="Cai H."/>
            <person name="Collins K."/>
            <person name="Stewart B.A."/>
            <person name="Lee S.R."/>
            <person name="Wilamowska K."/>
            <person name="Weinberg Z."/>
            <person name="Ruzzo W.L."/>
            <person name="Wloga D."/>
            <person name="Gaertig J."/>
            <person name="Frankel J."/>
            <person name="Tsao C.-C."/>
            <person name="Gorovsky M.A."/>
            <person name="Keeling P.J."/>
            <person name="Waller R.F."/>
            <person name="Patron N.J."/>
            <person name="Cherry J.M."/>
            <person name="Stover N.A."/>
            <person name="Krieger C.J."/>
            <person name="del Toro C."/>
            <person name="Ryder H.F."/>
            <person name="Williamson S.C."/>
            <person name="Barbeau R.A."/>
            <person name="Hamilton E.P."/>
            <person name="Orias E."/>
        </authorList>
    </citation>
    <scope>NUCLEOTIDE SEQUENCE [LARGE SCALE GENOMIC DNA]</scope>
    <source>
        <strain evidence="2">SB210</strain>
    </source>
</reference>
<keyword evidence="2" id="KW-1185">Reference proteome</keyword>
<dbReference type="InParanoid" id="W7XEZ6"/>
<organism evidence="1 2">
    <name type="scientific">Tetrahymena thermophila (strain SB210)</name>
    <dbReference type="NCBI Taxonomy" id="312017"/>
    <lineage>
        <taxon>Eukaryota</taxon>
        <taxon>Sar</taxon>
        <taxon>Alveolata</taxon>
        <taxon>Ciliophora</taxon>
        <taxon>Intramacronucleata</taxon>
        <taxon>Oligohymenophorea</taxon>
        <taxon>Hymenostomatida</taxon>
        <taxon>Tetrahymenina</taxon>
        <taxon>Tetrahymenidae</taxon>
        <taxon>Tetrahymena</taxon>
    </lineage>
</organism>
<dbReference type="KEGG" id="tet:TTHERM_001031313"/>
<gene>
    <name evidence="1" type="ORF">TTHERM_001031313</name>
</gene>
<dbReference type="EMBL" id="GG662762">
    <property type="protein sequence ID" value="EWS75338.1"/>
    <property type="molecule type" value="Genomic_DNA"/>
</dbReference>
<sequence length="54" mass="6355">MIRIIITFSTLEEGQDKRVNFYLLSYRVIELILLVSDQTVKRVSPTKQKLSSHF</sequence>
<dbReference type="AlphaFoldDB" id="W7XEZ6"/>
<proteinExistence type="predicted"/>
<evidence type="ECO:0000313" key="1">
    <source>
        <dbReference type="EMBL" id="EWS75338.1"/>
    </source>
</evidence>
<dbReference type="Proteomes" id="UP000009168">
    <property type="component" value="Unassembled WGS sequence"/>
</dbReference>